<dbReference type="InterPro" id="IPR022409">
    <property type="entry name" value="PKD/Chitinase_dom"/>
</dbReference>
<sequence>MKKTTLPLRQKRIRHYLGALLLPAVLLACGQPNAGGVSPSPGNPSTQKPSPTSPPPQSPPSNSPIPNDPPSGGKFEDRRVAQLYAPTDLAFAPDGRMLITSQSGKVRVYHNGSLLPTPALDLAGSLCTNYERGLLGITLDPQFASNQFVYTYYTSNKNGNCDQNTPNGPVNRVSRFTMNGNSIDRASEKVLLDNIPAFGGNHNGGDLAFGPDGLLYISVGDAFCVMGNYSRCGGDNSNSRSRANLLGKILRIEKNGNVPASNPWSSETGARFCGNPAGVPAGTGPCAETFAWGLRNPFRMAFKPGTGDLYINDVGQEAWEEINLGKAGADYGWNTREGNCKRNSVTDCGAPPAGMTNPIFAYDHADNCKSITGGVFVPRGVWPKEYDNVYLFADYVCGKIFRLLPQGDGSFARADFRTNLGESSAVTLMFGPYNDTQALYYLTYAGGGEVRRISYVFNRAPQASATASVTSGTLPLEITFDAGQSSDPDGDPLRFRWDFGDGSAPASGAKVTHTYTKAGTFTARVTVTDNQGATGEATLQVQAGNTAPKVQILSPTTSDTFRVGQTLTLRGSASDAEDGALADAQLTWHVELRHNDDHSHPFLTSPGNNLTITAPAPEGLDATERSYVLITLTATDSRGASTTVTQKLQPRRVNVSFDTRPAGLTFDVNGTAITGAQTRVSWEGYVLNLTAPVRQTQNGTTYQFQGWSNGGANPQSVTTPATGGSFTAIYR</sequence>
<evidence type="ECO:0000256" key="1">
    <source>
        <dbReference type="SAM" id="MobiDB-lite"/>
    </source>
</evidence>
<feature type="chain" id="PRO_5003939093" evidence="2">
    <location>
        <begin position="35"/>
        <end position="731"/>
    </location>
</feature>
<dbReference type="PROSITE" id="PS50093">
    <property type="entry name" value="PKD"/>
    <property type="match status" value="1"/>
</dbReference>
<dbReference type="InterPro" id="IPR012938">
    <property type="entry name" value="Glc/Sorbosone_DH"/>
</dbReference>
<evidence type="ECO:0000259" key="3">
    <source>
        <dbReference type="PROSITE" id="PS50093"/>
    </source>
</evidence>
<organism evidence="4 5">
    <name type="scientific">Deinococcus peraridilitoris (strain DSM 19664 / LMG 22246 / CIP 109416 / KR-200)</name>
    <dbReference type="NCBI Taxonomy" id="937777"/>
    <lineage>
        <taxon>Bacteria</taxon>
        <taxon>Thermotogati</taxon>
        <taxon>Deinococcota</taxon>
        <taxon>Deinococci</taxon>
        <taxon>Deinococcales</taxon>
        <taxon>Deinococcaceae</taxon>
        <taxon>Deinococcus</taxon>
    </lineage>
</organism>
<dbReference type="SUPFAM" id="SSF50952">
    <property type="entry name" value="Soluble quinoprotein glucose dehydrogenase"/>
    <property type="match status" value="1"/>
</dbReference>
<dbReference type="Pfam" id="PF18911">
    <property type="entry name" value="PKD_4"/>
    <property type="match status" value="1"/>
</dbReference>
<dbReference type="eggNOG" id="COG2133">
    <property type="taxonomic scope" value="Bacteria"/>
</dbReference>
<reference evidence="5" key="1">
    <citation type="submission" date="2012-03" db="EMBL/GenBank/DDBJ databases">
        <title>Complete sequence of chromosome of Deinococcus peraridilitoris DSM 19664.</title>
        <authorList>
            <person name="Lucas S."/>
            <person name="Copeland A."/>
            <person name="Lapidus A."/>
            <person name="Glavina del Rio T."/>
            <person name="Dalin E."/>
            <person name="Tice H."/>
            <person name="Bruce D."/>
            <person name="Goodwin L."/>
            <person name="Pitluck S."/>
            <person name="Peters L."/>
            <person name="Mikhailova N."/>
            <person name="Lu M."/>
            <person name="Kyrpides N."/>
            <person name="Mavromatis K."/>
            <person name="Ivanova N."/>
            <person name="Brettin T."/>
            <person name="Detter J.C."/>
            <person name="Han C."/>
            <person name="Larimer F."/>
            <person name="Land M."/>
            <person name="Hauser L."/>
            <person name="Markowitz V."/>
            <person name="Cheng J.-F."/>
            <person name="Hugenholtz P."/>
            <person name="Woyke T."/>
            <person name="Wu D."/>
            <person name="Pukall R."/>
            <person name="Steenblock K."/>
            <person name="Brambilla E."/>
            <person name="Klenk H.-P."/>
            <person name="Eisen J.A."/>
        </authorList>
    </citation>
    <scope>NUCLEOTIDE SEQUENCE [LARGE SCALE GENOMIC DNA]</scope>
    <source>
        <strain evidence="5">DSM 19664 / LMG 22246 / CIP 109416 / KR-200</strain>
    </source>
</reference>
<dbReference type="Proteomes" id="UP000010467">
    <property type="component" value="Chromosome"/>
</dbReference>
<dbReference type="InterPro" id="IPR035986">
    <property type="entry name" value="PKD_dom_sf"/>
</dbReference>
<dbReference type="CDD" id="cd00146">
    <property type="entry name" value="PKD"/>
    <property type="match status" value="1"/>
</dbReference>
<dbReference type="InterPro" id="IPR000601">
    <property type="entry name" value="PKD_dom"/>
</dbReference>
<accession>L0A2Y0</accession>
<evidence type="ECO:0000313" key="5">
    <source>
        <dbReference type="Proteomes" id="UP000010467"/>
    </source>
</evidence>
<dbReference type="RefSeq" id="WP_015236545.1">
    <property type="nucleotide sequence ID" value="NC_019793.1"/>
</dbReference>
<dbReference type="eggNOG" id="COG3291">
    <property type="taxonomic scope" value="Bacteria"/>
</dbReference>
<dbReference type="InterPro" id="IPR011041">
    <property type="entry name" value="Quinoprot_gluc/sorb_DH_b-prop"/>
</dbReference>
<evidence type="ECO:0000256" key="2">
    <source>
        <dbReference type="SAM" id="SignalP"/>
    </source>
</evidence>
<keyword evidence="2" id="KW-0732">Signal</keyword>
<feature type="domain" description="PKD" evidence="3">
    <location>
        <begin position="461"/>
        <end position="543"/>
    </location>
</feature>
<dbReference type="InterPro" id="IPR011042">
    <property type="entry name" value="6-blade_b-propeller_TolB-like"/>
</dbReference>
<dbReference type="STRING" id="937777.Deipe_2779"/>
<dbReference type="PANTHER" id="PTHR19328:SF13">
    <property type="entry name" value="HIPL1 PROTEIN"/>
    <property type="match status" value="1"/>
</dbReference>
<evidence type="ECO:0000313" key="4">
    <source>
        <dbReference type="EMBL" id="AFZ68243.1"/>
    </source>
</evidence>
<dbReference type="InterPro" id="IPR013783">
    <property type="entry name" value="Ig-like_fold"/>
</dbReference>
<dbReference type="Gene3D" id="2.60.40.10">
    <property type="entry name" value="Immunoglobulins"/>
    <property type="match status" value="2"/>
</dbReference>
<dbReference type="SMART" id="SM00089">
    <property type="entry name" value="PKD"/>
    <property type="match status" value="1"/>
</dbReference>
<feature type="compositionally biased region" description="Pro residues" evidence="1">
    <location>
        <begin position="51"/>
        <end position="69"/>
    </location>
</feature>
<dbReference type="Gene3D" id="2.120.10.30">
    <property type="entry name" value="TolB, C-terminal domain"/>
    <property type="match status" value="1"/>
</dbReference>
<name>L0A2Y0_DEIPD</name>
<dbReference type="PROSITE" id="PS51257">
    <property type="entry name" value="PROKAR_LIPOPROTEIN"/>
    <property type="match status" value="1"/>
</dbReference>
<dbReference type="SUPFAM" id="SSF49299">
    <property type="entry name" value="PKD domain"/>
    <property type="match status" value="1"/>
</dbReference>
<keyword evidence="5" id="KW-1185">Reference proteome</keyword>
<feature type="signal peptide" evidence="2">
    <location>
        <begin position="1"/>
        <end position="34"/>
    </location>
</feature>
<dbReference type="KEGG" id="dpd:Deipe_2779"/>
<gene>
    <name evidence="4" type="ordered locus">Deipe_2779</name>
</gene>
<dbReference type="EMBL" id="CP003382">
    <property type="protein sequence ID" value="AFZ68243.1"/>
    <property type="molecule type" value="Genomic_DNA"/>
</dbReference>
<feature type="region of interest" description="Disordered" evidence="1">
    <location>
        <begin position="35"/>
        <end position="75"/>
    </location>
</feature>
<dbReference type="HOGENOM" id="CLU_012705_0_0_0"/>
<dbReference type="AlphaFoldDB" id="L0A2Y0"/>
<dbReference type="Pfam" id="PF07995">
    <property type="entry name" value="GSDH"/>
    <property type="match status" value="1"/>
</dbReference>
<dbReference type="PATRIC" id="fig|937777.3.peg.2794"/>
<proteinExistence type="predicted"/>
<dbReference type="PANTHER" id="PTHR19328">
    <property type="entry name" value="HEDGEHOG-INTERACTING PROTEIN"/>
    <property type="match status" value="1"/>
</dbReference>
<protein>
    <submittedName>
        <fullName evidence="4">Glucose/sorbosone dehydrogenase</fullName>
    </submittedName>
</protein>